<sequence>MLQITLNSALLKPVSWFNWSYTGKQTVANAEALSLRFKTCSDA</sequence>
<organism evidence="1">
    <name type="scientific">Anguilla anguilla</name>
    <name type="common">European freshwater eel</name>
    <name type="synonym">Muraena anguilla</name>
    <dbReference type="NCBI Taxonomy" id="7936"/>
    <lineage>
        <taxon>Eukaryota</taxon>
        <taxon>Metazoa</taxon>
        <taxon>Chordata</taxon>
        <taxon>Craniata</taxon>
        <taxon>Vertebrata</taxon>
        <taxon>Euteleostomi</taxon>
        <taxon>Actinopterygii</taxon>
        <taxon>Neopterygii</taxon>
        <taxon>Teleostei</taxon>
        <taxon>Anguilliformes</taxon>
        <taxon>Anguillidae</taxon>
        <taxon>Anguilla</taxon>
    </lineage>
</organism>
<evidence type="ECO:0000313" key="1">
    <source>
        <dbReference type="EMBL" id="JAH71891.1"/>
    </source>
</evidence>
<reference evidence="1" key="2">
    <citation type="journal article" date="2015" name="Fish Shellfish Immunol.">
        <title>Early steps in the European eel (Anguilla anguilla)-Vibrio vulnificus interaction in the gills: Role of the RtxA13 toxin.</title>
        <authorList>
            <person name="Callol A."/>
            <person name="Pajuelo D."/>
            <person name="Ebbesson L."/>
            <person name="Teles M."/>
            <person name="MacKenzie S."/>
            <person name="Amaro C."/>
        </authorList>
    </citation>
    <scope>NUCLEOTIDE SEQUENCE</scope>
</reference>
<proteinExistence type="predicted"/>
<dbReference type="AlphaFoldDB" id="A0A0E9V1N9"/>
<reference evidence="1" key="1">
    <citation type="submission" date="2014-11" db="EMBL/GenBank/DDBJ databases">
        <authorList>
            <person name="Amaro Gonzalez C."/>
        </authorList>
    </citation>
    <scope>NUCLEOTIDE SEQUENCE</scope>
</reference>
<name>A0A0E9V1N9_ANGAN</name>
<accession>A0A0E9V1N9</accession>
<dbReference type="EMBL" id="GBXM01036686">
    <property type="protein sequence ID" value="JAH71891.1"/>
    <property type="molecule type" value="Transcribed_RNA"/>
</dbReference>
<protein>
    <submittedName>
        <fullName evidence="1">Uncharacterized protein</fullName>
    </submittedName>
</protein>